<reference evidence="6 7" key="1">
    <citation type="submission" date="2019-07" db="EMBL/GenBank/DDBJ databases">
        <title>Whole genome shotgun sequence of Adhaeribacter aerolatus NBRC 106133.</title>
        <authorList>
            <person name="Hosoyama A."/>
            <person name="Uohara A."/>
            <person name="Ohji S."/>
            <person name="Ichikawa N."/>
        </authorList>
    </citation>
    <scope>NUCLEOTIDE SEQUENCE [LARGE SCALE GENOMIC DNA]</scope>
    <source>
        <strain evidence="6 7">NBRC 106133</strain>
    </source>
</reference>
<keyword evidence="7" id="KW-1185">Reference proteome</keyword>
<feature type="region of interest" description="Disordered" evidence="4">
    <location>
        <begin position="304"/>
        <end position="338"/>
    </location>
</feature>
<feature type="domain" description="Ketoreductase" evidence="5">
    <location>
        <begin position="37"/>
        <end position="211"/>
    </location>
</feature>
<sequence>MNDQQRRNTWIALAGAGAFLGYQVLTSQRNSYNFKDKVVIITGGSRGLGLVLARRFAKEGARLAICARDAEELEIARQELSGSGTEVLALPCDVRHEDEVNNFVQQVEAHFGRIDVLVNNAGVIQAGPLENQTLADFREAMDTHYWGPLYMTLAVLPGMKKRKEGRIVNIASIGGKVSVPHMIPYSGSKFALVGLSEGLRAELSDYNIPVTTINPWLMRTGSVGHAIVKGKHEEEYAWFATIGAFPLISMSAEKSAKKIVRACRRGDAELTLSVYGKLAKLVHGISPGFMTEYFALMDKILPDPGSTNERATGEESKSDKVPGWAQAIHDNAAERNNE</sequence>
<dbReference type="InterPro" id="IPR020904">
    <property type="entry name" value="Sc_DH/Rdtase_CS"/>
</dbReference>
<evidence type="ECO:0000256" key="4">
    <source>
        <dbReference type="SAM" id="MobiDB-lite"/>
    </source>
</evidence>
<dbReference type="EMBL" id="BJYS01000029">
    <property type="protein sequence ID" value="GEO05936.1"/>
    <property type="molecule type" value="Genomic_DNA"/>
</dbReference>
<gene>
    <name evidence="6" type="ORF">AAE02nite_36000</name>
</gene>
<dbReference type="PANTHER" id="PTHR44196:SF1">
    <property type="entry name" value="DEHYDROGENASE_REDUCTASE SDR FAMILY MEMBER 7B"/>
    <property type="match status" value="1"/>
</dbReference>
<dbReference type="PRINTS" id="PR00080">
    <property type="entry name" value="SDRFAMILY"/>
</dbReference>
<evidence type="ECO:0000256" key="2">
    <source>
        <dbReference type="ARBA" id="ARBA00023002"/>
    </source>
</evidence>
<dbReference type="AlphaFoldDB" id="A0A512B1V1"/>
<accession>A0A512B1V1</accession>
<evidence type="ECO:0000313" key="7">
    <source>
        <dbReference type="Proteomes" id="UP000321532"/>
    </source>
</evidence>
<dbReference type="GO" id="GO:0016491">
    <property type="term" value="F:oxidoreductase activity"/>
    <property type="evidence" value="ECO:0007669"/>
    <property type="project" value="UniProtKB-KW"/>
</dbReference>
<dbReference type="InterPro" id="IPR057326">
    <property type="entry name" value="KR_dom"/>
</dbReference>
<dbReference type="SUPFAM" id="SSF51735">
    <property type="entry name" value="NAD(P)-binding Rossmann-fold domains"/>
    <property type="match status" value="1"/>
</dbReference>
<dbReference type="Pfam" id="PF00106">
    <property type="entry name" value="adh_short"/>
    <property type="match status" value="1"/>
</dbReference>
<dbReference type="InterPro" id="IPR036291">
    <property type="entry name" value="NAD(P)-bd_dom_sf"/>
</dbReference>
<evidence type="ECO:0000256" key="1">
    <source>
        <dbReference type="ARBA" id="ARBA00006484"/>
    </source>
</evidence>
<dbReference type="SMART" id="SM00822">
    <property type="entry name" value="PKS_KR"/>
    <property type="match status" value="1"/>
</dbReference>
<dbReference type="Proteomes" id="UP000321532">
    <property type="component" value="Unassembled WGS sequence"/>
</dbReference>
<keyword evidence="2" id="KW-0560">Oxidoreductase</keyword>
<feature type="compositionally biased region" description="Basic and acidic residues" evidence="4">
    <location>
        <begin position="311"/>
        <end position="320"/>
    </location>
</feature>
<dbReference type="PANTHER" id="PTHR44196">
    <property type="entry name" value="DEHYDROGENASE/REDUCTASE SDR FAMILY MEMBER 7B"/>
    <property type="match status" value="1"/>
</dbReference>
<dbReference type="PRINTS" id="PR00081">
    <property type="entry name" value="GDHRDH"/>
</dbReference>
<evidence type="ECO:0000256" key="3">
    <source>
        <dbReference type="RuleBase" id="RU000363"/>
    </source>
</evidence>
<protein>
    <submittedName>
        <fullName evidence="6">Ketoacyl reductase</fullName>
    </submittedName>
</protein>
<dbReference type="RefSeq" id="WP_146900996.1">
    <property type="nucleotide sequence ID" value="NZ_BJYS01000029.1"/>
</dbReference>
<comment type="caution">
    <text evidence="6">The sequence shown here is derived from an EMBL/GenBank/DDBJ whole genome shotgun (WGS) entry which is preliminary data.</text>
</comment>
<proteinExistence type="inferred from homology"/>
<evidence type="ECO:0000259" key="5">
    <source>
        <dbReference type="SMART" id="SM00822"/>
    </source>
</evidence>
<organism evidence="6 7">
    <name type="scientific">Adhaeribacter aerolatus</name>
    <dbReference type="NCBI Taxonomy" id="670289"/>
    <lineage>
        <taxon>Bacteria</taxon>
        <taxon>Pseudomonadati</taxon>
        <taxon>Bacteroidota</taxon>
        <taxon>Cytophagia</taxon>
        <taxon>Cytophagales</taxon>
        <taxon>Hymenobacteraceae</taxon>
        <taxon>Adhaeribacter</taxon>
    </lineage>
</organism>
<dbReference type="Gene3D" id="3.40.50.720">
    <property type="entry name" value="NAD(P)-binding Rossmann-like Domain"/>
    <property type="match status" value="1"/>
</dbReference>
<dbReference type="CDD" id="cd05233">
    <property type="entry name" value="SDR_c"/>
    <property type="match status" value="1"/>
</dbReference>
<dbReference type="InterPro" id="IPR002347">
    <property type="entry name" value="SDR_fam"/>
</dbReference>
<dbReference type="PROSITE" id="PS00061">
    <property type="entry name" value="ADH_SHORT"/>
    <property type="match status" value="1"/>
</dbReference>
<name>A0A512B1V1_9BACT</name>
<comment type="similarity">
    <text evidence="1 3">Belongs to the short-chain dehydrogenases/reductases (SDR) family.</text>
</comment>
<dbReference type="OrthoDB" id="822355at2"/>
<dbReference type="GO" id="GO:0016020">
    <property type="term" value="C:membrane"/>
    <property type="evidence" value="ECO:0007669"/>
    <property type="project" value="TreeGrafter"/>
</dbReference>
<dbReference type="FunFam" id="3.40.50.720:FF:000084">
    <property type="entry name" value="Short-chain dehydrogenase reductase"/>
    <property type="match status" value="1"/>
</dbReference>
<evidence type="ECO:0000313" key="6">
    <source>
        <dbReference type="EMBL" id="GEO05936.1"/>
    </source>
</evidence>